<dbReference type="AlphaFoldDB" id="Q9D4U4"/>
<evidence type="ECO:0000313" key="3">
    <source>
        <dbReference type="Ensembl" id="ENSMUSP00000052025.2"/>
    </source>
</evidence>
<dbReference type="GeneID" id="385317"/>
<dbReference type="HOGENOM" id="CLU_062828_3_2_1"/>
<dbReference type="Ensembl" id="ENSMUST00000057113.3">
    <property type="protein sequence ID" value="ENSMUSP00000052025.2"/>
    <property type="gene ID" value="ENSMUSG00000048994.3"/>
</dbReference>
<dbReference type="Bgee" id="ENSMUSG00000048994">
    <property type="expression patterns" value="Expressed in seminiferous tubule of testis and 5 other cell types or tissues"/>
</dbReference>
<dbReference type="EMBL" id="AK016155">
    <property type="protein sequence ID" value="BAB30129.1"/>
    <property type="molecule type" value="mRNA"/>
</dbReference>
<dbReference type="Proteomes" id="UP000000589">
    <property type="component" value="Chromosome X"/>
</dbReference>
<dbReference type="PaxDb" id="10090-ENSMUSP00000052025"/>
<dbReference type="Gene3D" id="1.10.20.10">
    <property type="entry name" value="Histone, subunit A"/>
    <property type="match status" value="1"/>
</dbReference>
<evidence type="ECO:0000256" key="1">
    <source>
        <dbReference type="SAM" id="MobiDB-lite"/>
    </source>
</evidence>
<reference evidence="2" key="6">
    <citation type="journal article" date="2002" name="Nature">
        <title>Analysis of the mouse transcriptome based on functional annotation of 60,770 full-length cDNAs.</title>
        <authorList>
            <consortium name="The FANTOM Consortium and the RIKEN Genome Exploration Research Group Phase I and II Team"/>
        </authorList>
    </citation>
    <scope>NUCLEOTIDE SEQUENCE</scope>
    <source>
        <strain evidence="2">C57BL/6J</strain>
        <tissue evidence="2">Testis</tissue>
    </source>
</reference>
<dbReference type="SMR" id="Q9D4U4"/>
<dbReference type="BioGRID-ORCS" id="385317">
    <property type="hits" value="0 hits in 77 CRISPR screens"/>
</dbReference>
<dbReference type="GeneTree" id="ENSGT00950000183845"/>
<dbReference type="GO" id="GO:0030527">
    <property type="term" value="F:structural constituent of chromatin"/>
    <property type="evidence" value="ECO:0000318"/>
    <property type="project" value="GO_Central"/>
</dbReference>
<dbReference type="InterPro" id="IPR009072">
    <property type="entry name" value="Histone-fold"/>
</dbReference>
<dbReference type="VEuPathDB" id="HostDB:ENSMUSG00000048994"/>
<keyword evidence="5" id="KW-1185">Reference proteome</keyword>
<dbReference type="UCSC" id="uc012hes.1">
    <property type="organism name" value="mouse"/>
</dbReference>
<dbReference type="RefSeq" id="NP_083505.1">
    <property type="nucleotide sequence ID" value="NM_029229.1"/>
</dbReference>
<dbReference type="ProteomicsDB" id="332979"/>
<gene>
    <name evidence="3 4" type="primary">H2al3</name>
    <name evidence="4" type="synonym">4930557A04Rik</name>
</gene>
<evidence type="ECO:0000313" key="5">
    <source>
        <dbReference type="Proteomes" id="UP000000589"/>
    </source>
</evidence>
<sequence>MEDKRQKDSVAPSSGAKLQFPVSEAEHLLQERNLSKCLNSSTPVLFTDMLNYVTSSILELTVKDRDSHTSCNKLIAPEQKSKPTDNIDELCQLFKDSQYMADETPGCYKTPRSNKITGLYEAPRPGPK</sequence>
<dbReference type="AGR" id="MGI:1922521"/>
<name>Q9D4U4_MOUSE</name>
<accession>Q9D4U4</accession>
<organism evidence="2">
    <name type="scientific">Mus musculus</name>
    <name type="common">Mouse</name>
    <dbReference type="NCBI Taxonomy" id="10090"/>
    <lineage>
        <taxon>Eukaryota</taxon>
        <taxon>Metazoa</taxon>
        <taxon>Chordata</taxon>
        <taxon>Craniata</taxon>
        <taxon>Vertebrata</taxon>
        <taxon>Euteleostomi</taxon>
        <taxon>Mammalia</taxon>
        <taxon>Eutheria</taxon>
        <taxon>Euarchontoglires</taxon>
        <taxon>Glires</taxon>
        <taxon>Rodentia</taxon>
        <taxon>Myomorpha</taxon>
        <taxon>Muroidea</taxon>
        <taxon>Muridae</taxon>
        <taxon>Murinae</taxon>
        <taxon>Mus</taxon>
        <taxon>Mus</taxon>
    </lineage>
</organism>
<dbReference type="DNASU" id="385317"/>
<reference evidence="2" key="1">
    <citation type="journal article" date="1999" name="Methods Enzymol.">
        <title>High-efficiency full-length cDNA cloning.</title>
        <authorList>
            <person name="Carninci P."/>
            <person name="Hayashizaki Y."/>
        </authorList>
    </citation>
    <scope>NUCLEOTIDE SEQUENCE</scope>
    <source>
        <strain evidence="2">C57BL/6J</strain>
        <tissue evidence="2">Testis</tissue>
    </source>
</reference>
<reference evidence="2" key="5">
    <citation type="journal article" date="2001" name="Nature">
        <title>Functional annotation of a full-length mouse cDNA collection.</title>
        <authorList>
            <consortium name="The RIKEN Genome Exploration Research Group Phase II Team and the FANTOM Consortium"/>
        </authorList>
    </citation>
    <scope>NUCLEOTIDE SEQUENCE</scope>
    <source>
        <strain evidence="2">C57BL/6J</strain>
        <tissue evidence="2">Testis</tissue>
    </source>
</reference>
<dbReference type="GO" id="GO:0046982">
    <property type="term" value="F:protein heterodimerization activity"/>
    <property type="evidence" value="ECO:0007669"/>
    <property type="project" value="InterPro"/>
</dbReference>
<dbReference type="GO" id="GO:0031507">
    <property type="term" value="P:heterochromatin formation"/>
    <property type="evidence" value="ECO:0000318"/>
    <property type="project" value="GO_Central"/>
</dbReference>
<evidence type="ECO:0007829" key="6">
    <source>
        <dbReference type="ProteomicsDB" id="Q9D4U4"/>
    </source>
</evidence>
<reference evidence="2" key="8">
    <citation type="journal article" date="2005" name="Science">
        <title>Antisense Transcription in the Mammalian Transcriptome.</title>
        <authorList>
            <consortium name="RIKEN Genome Exploration Research Group and Genome Science Group (Genome Network Project Core Group) and the FANTOM Consortium"/>
        </authorList>
    </citation>
    <scope>NUCLEOTIDE SEQUENCE</scope>
    <source>
        <strain evidence="2">C57BL/6J</strain>
        <tissue evidence="2">Testis</tissue>
    </source>
</reference>
<dbReference type="KEGG" id="mmu:385317"/>
<evidence type="ECO:0000313" key="4">
    <source>
        <dbReference type="MGI" id="MGI:1922521"/>
    </source>
</evidence>
<dbReference type="STRING" id="10090.ENSMUSP00000052025"/>
<keyword evidence="6" id="KW-1267">Proteomics identification</keyword>
<reference evidence="3" key="10">
    <citation type="journal article" date="2011" name="PLoS Biol.">
        <title>Modernizing reference genome assemblies.</title>
        <authorList>
            <person name="Church D.M."/>
            <person name="Schneider V.A."/>
            <person name="Graves T."/>
            <person name="Auger K."/>
            <person name="Cunningham F."/>
            <person name="Bouk N."/>
            <person name="Chen H.C."/>
            <person name="Agarwala R."/>
            <person name="McLaren W.M."/>
            <person name="Ritchie G.R."/>
            <person name="Albracht D."/>
            <person name="Kremitzki M."/>
            <person name="Rock S."/>
            <person name="Kotkiewicz H."/>
            <person name="Kremitzki C."/>
            <person name="Wollam A."/>
            <person name="Trani L."/>
            <person name="Fulton L."/>
            <person name="Fulton R."/>
            <person name="Matthews L."/>
            <person name="Whitehead S."/>
            <person name="Chow W."/>
            <person name="Torrance J."/>
            <person name="Dunn M."/>
            <person name="Harden G."/>
            <person name="Threadgold G."/>
            <person name="Wood J."/>
            <person name="Collins J."/>
            <person name="Heath P."/>
            <person name="Griffiths G."/>
            <person name="Pelan S."/>
            <person name="Grafham D."/>
            <person name="Eichler E.E."/>
            <person name="Weinstock G."/>
            <person name="Mardis E.R."/>
            <person name="Wilson R.K."/>
            <person name="Howe K."/>
            <person name="Flicek P."/>
            <person name="Hubbard T."/>
        </authorList>
    </citation>
    <scope>NUCLEOTIDE SEQUENCE [LARGE SCALE GENOMIC DNA]</scope>
    <source>
        <strain evidence="3">C57BL/6J</strain>
    </source>
</reference>
<reference evidence="2" key="3">
    <citation type="journal article" date="2000" name="Genome Res.">
        <title>RIKEN integrated sequence analysis (RISA) system--384-format sequencing pipeline with 384 multicapillary sequencer.</title>
        <authorList>
            <person name="Shibata K."/>
            <person name="Itoh M."/>
            <person name="Aizawa K."/>
            <person name="Nagaoka S."/>
            <person name="Sasaki N."/>
            <person name="Carninci P."/>
            <person name="Konno H."/>
            <person name="Akiyama J."/>
            <person name="Nishi K."/>
            <person name="Kitsunai T."/>
            <person name="Tashiro H."/>
            <person name="Itoh M."/>
            <person name="Sumi N."/>
            <person name="Ishii Y."/>
            <person name="Nakamura S."/>
            <person name="Hazama M."/>
            <person name="Nishine T."/>
            <person name="Harada A."/>
            <person name="Yamamoto R."/>
            <person name="Matsumoto H."/>
            <person name="Sakaguchi S."/>
            <person name="Ikegami T."/>
            <person name="Kashiwagi K."/>
            <person name="Fujiwake S."/>
            <person name="Inoue K."/>
            <person name="Togawa Y."/>
            <person name="Izawa M."/>
            <person name="Ohara E."/>
            <person name="Watahiki M."/>
            <person name="Yoneda Y."/>
            <person name="Ishikawa T."/>
            <person name="Ozawa K."/>
            <person name="Tanaka T."/>
            <person name="Matsuura S."/>
            <person name="Kawai J."/>
            <person name="Okazaki Y."/>
            <person name="Muramatsu M."/>
            <person name="Inoue Y."/>
            <person name="Kira A."/>
            <person name="Hayashizaki Y."/>
        </authorList>
    </citation>
    <scope>NUCLEOTIDE SEQUENCE</scope>
    <source>
        <strain evidence="2">C57BL/6J</strain>
        <tissue evidence="2">Testis</tissue>
    </source>
</reference>
<protein>
    <submittedName>
        <fullName evidence="3">H2A histone family member L3</fullName>
    </submittedName>
</protein>
<dbReference type="GO" id="GO:0000786">
    <property type="term" value="C:nucleosome"/>
    <property type="evidence" value="ECO:0000318"/>
    <property type="project" value="GO_Central"/>
</dbReference>
<feature type="region of interest" description="Disordered" evidence="1">
    <location>
        <begin position="104"/>
        <end position="128"/>
    </location>
</feature>
<reference evidence="3" key="11">
    <citation type="submission" date="2025-05" db="UniProtKB">
        <authorList>
            <consortium name="Ensembl"/>
        </authorList>
    </citation>
    <scope>IDENTIFICATION</scope>
    <source>
        <strain evidence="3">C57BL/6J</strain>
    </source>
</reference>
<reference evidence="3 5" key="9">
    <citation type="journal article" date="2009" name="PLoS Biol.">
        <title>Lineage-specific biology revealed by a finished genome assembly of the mouse.</title>
        <authorList>
            <consortium name="Mouse Genome Sequencing Consortium"/>
            <person name="Church D.M."/>
            <person name="Goodstadt L."/>
            <person name="Hillier L.W."/>
            <person name="Zody M.C."/>
            <person name="Goldstein S."/>
            <person name="She X."/>
            <person name="Bult C.J."/>
            <person name="Agarwala R."/>
            <person name="Cherry J.L."/>
            <person name="DiCuccio M."/>
            <person name="Hlavina W."/>
            <person name="Kapustin Y."/>
            <person name="Meric P."/>
            <person name="Maglott D."/>
            <person name="Birtle Z."/>
            <person name="Marques A.C."/>
            <person name="Graves T."/>
            <person name="Zhou S."/>
            <person name="Teague B."/>
            <person name="Potamousis K."/>
            <person name="Churas C."/>
            <person name="Place M."/>
            <person name="Herschleb J."/>
            <person name="Runnheim R."/>
            <person name="Forrest D."/>
            <person name="Amos-Landgraf J."/>
            <person name="Schwartz D.C."/>
            <person name="Cheng Z."/>
            <person name="Lindblad-Toh K."/>
            <person name="Eichler E.E."/>
            <person name="Ponting C.P."/>
        </authorList>
    </citation>
    <scope>NUCLEOTIDE SEQUENCE [LARGE SCALE GENOMIC DNA]</scope>
    <source>
        <strain evidence="3 5">C57BL/6J</strain>
    </source>
</reference>
<reference evidence="2" key="7">
    <citation type="journal article" date="2005" name="Science">
        <title>The Transcriptional Landscape of the Mammalian Genome.</title>
        <authorList>
            <consortium name="The FANTOM Consortium"/>
            <consortium name="Riken Genome Exploration Research Group and Genome Science Group (Genome Network Project Core Group)"/>
        </authorList>
    </citation>
    <scope>NUCLEOTIDE SEQUENCE</scope>
    <source>
        <strain evidence="2">C57BL/6J</strain>
        <tissue evidence="2">Testis</tissue>
    </source>
</reference>
<reference evidence="2" key="4">
    <citation type="submission" date="2000-07" db="EMBL/GenBank/DDBJ databases">
        <authorList>
            <person name="Adachi J."/>
            <person name="Aizawa K."/>
            <person name="Akahira S."/>
            <person name="Akimura T."/>
            <person name="Arai A."/>
            <person name="Aono H."/>
            <person name="Arakawa T."/>
            <person name="Bono H."/>
            <person name="Carninci P."/>
            <person name="Fukuda S."/>
            <person name="Fukunishi Y."/>
            <person name="Furuno M."/>
            <person name="Hanagaki T."/>
            <person name="Hara A."/>
            <person name="Hayatsu N."/>
            <person name="Hiramoto K."/>
            <person name="Hiraoka T."/>
            <person name="Hori F."/>
            <person name="Imotani K."/>
            <person name="Ishii Y."/>
            <person name="Itoh M."/>
            <person name="Izawa M."/>
            <person name="Kasukawa T."/>
            <person name="Kato H."/>
            <person name="Kawai J."/>
            <person name="Kojima Y."/>
            <person name="Konno H."/>
            <person name="Kouda M."/>
            <person name="Koya S."/>
            <person name="Kurihara C."/>
            <person name="Matsuyama T."/>
            <person name="Miyazaki A."/>
            <person name="Nishi K."/>
            <person name="Nomura K."/>
            <person name="Numazaki R."/>
            <person name="Ohno M."/>
            <person name="Okazaki Y."/>
            <person name="Okido T."/>
            <person name="Owa C."/>
            <person name="Saito H."/>
            <person name="Saito R."/>
            <person name="Sakai C."/>
            <person name="Sakai K."/>
            <person name="Sano H."/>
            <person name="Sasaki D."/>
            <person name="Shibata K."/>
            <person name="Shibata Y."/>
            <person name="Shinagawa A."/>
            <person name="Shiraki T."/>
            <person name="Sogabe Y."/>
            <person name="Suzuki H."/>
            <person name="Tagami M."/>
            <person name="Tagawa A."/>
            <person name="Takahashi F."/>
            <person name="Tanaka T."/>
            <person name="Tejima Y."/>
            <person name="Toya T."/>
            <person name="Yamamura T."/>
            <person name="Yasunishi A."/>
            <person name="Yoshida K."/>
            <person name="Yoshino M."/>
            <person name="Muramatsu M."/>
            <person name="Hayashizaki Y."/>
        </authorList>
    </citation>
    <scope>NUCLEOTIDE SEQUENCE</scope>
    <source>
        <strain evidence="2">C57BL/6J</strain>
        <tissue evidence="2">Testis</tissue>
    </source>
</reference>
<proteinExistence type="evidence at protein level"/>
<dbReference type="SUPFAM" id="SSF47113">
    <property type="entry name" value="Histone-fold"/>
    <property type="match status" value="1"/>
</dbReference>
<evidence type="ECO:0000313" key="2">
    <source>
        <dbReference type="EMBL" id="BAB30129.1"/>
    </source>
</evidence>
<dbReference type="CTD" id="115482686"/>
<dbReference type="GO" id="GO:0005634">
    <property type="term" value="C:nucleus"/>
    <property type="evidence" value="ECO:0000318"/>
    <property type="project" value="GO_Central"/>
</dbReference>
<reference evidence="2" key="2">
    <citation type="journal article" date="2000" name="Genome Res.">
        <title>Normalization and subtraction of cap-trapper-selected cDNAs to prepare full-length cDNA libraries for rapid discovery of new genes.</title>
        <authorList>
            <person name="Carninci P."/>
            <person name="Shibata Y."/>
            <person name="Hayatsu N."/>
            <person name="Sugahara Y."/>
            <person name="Shibata K."/>
            <person name="Itoh M."/>
            <person name="Konno H."/>
            <person name="Okazaki Y."/>
            <person name="Muramatsu M."/>
            <person name="Hayashizaki Y."/>
        </authorList>
    </citation>
    <scope>NUCLEOTIDE SEQUENCE</scope>
    <source>
        <strain evidence="2">C57BL/6J</strain>
        <tissue evidence="2">Testis</tissue>
    </source>
</reference>
<dbReference type="MGI" id="MGI:1922521">
    <property type="gene designation" value="H2al3"/>
</dbReference>